<evidence type="ECO:0000256" key="1">
    <source>
        <dbReference type="ARBA" id="ARBA00022679"/>
    </source>
</evidence>
<dbReference type="InterPro" id="IPR023606">
    <property type="entry name" value="CoA-Trfase_III_dom_1_sf"/>
</dbReference>
<evidence type="ECO:0008006" key="3">
    <source>
        <dbReference type="Google" id="ProtNLM"/>
    </source>
</evidence>
<dbReference type="SUPFAM" id="SSF89796">
    <property type="entry name" value="CoA-transferase family III (CaiB/BaiF)"/>
    <property type="match status" value="1"/>
</dbReference>
<comment type="caution">
    <text evidence="2">The sequence shown here is derived from an EMBL/GenBank/DDBJ whole genome shotgun (WGS) entry which is preliminary data.</text>
</comment>
<protein>
    <recommendedName>
        <fullName evidence="3">CoA transferase</fullName>
    </recommendedName>
</protein>
<dbReference type="GO" id="GO:0008410">
    <property type="term" value="F:CoA-transferase activity"/>
    <property type="evidence" value="ECO:0007669"/>
    <property type="project" value="TreeGrafter"/>
</dbReference>
<dbReference type="Pfam" id="PF02515">
    <property type="entry name" value="CoA_transf_3"/>
    <property type="match status" value="1"/>
</dbReference>
<gene>
    <name evidence="2" type="ORF">S06H3_13366</name>
</gene>
<dbReference type="PANTHER" id="PTHR48207:SF3">
    <property type="entry name" value="SUCCINATE--HYDROXYMETHYLGLUTARATE COA-TRANSFERASE"/>
    <property type="match status" value="1"/>
</dbReference>
<dbReference type="InterPro" id="IPR050483">
    <property type="entry name" value="CoA-transferase_III_domain"/>
</dbReference>
<reference evidence="2" key="1">
    <citation type="journal article" date="2014" name="Front. Microbiol.">
        <title>High frequency of phylogenetically diverse reductive dehalogenase-homologous genes in deep subseafloor sedimentary metagenomes.</title>
        <authorList>
            <person name="Kawai M."/>
            <person name="Futagami T."/>
            <person name="Toyoda A."/>
            <person name="Takaki Y."/>
            <person name="Nishi S."/>
            <person name="Hori S."/>
            <person name="Arai W."/>
            <person name="Tsubouchi T."/>
            <person name="Morono Y."/>
            <person name="Uchiyama I."/>
            <person name="Ito T."/>
            <person name="Fujiyama A."/>
            <person name="Inagaki F."/>
            <person name="Takami H."/>
        </authorList>
    </citation>
    <scope>NUCLEOTIDE SEQUENCE</scope>
    <source>
        <strain evidence="2">Expedition CK06-06</strain>
    </source>
</reference>
<dbReference type="EMBL" id="BARV01006525">
    <property type="protein sequence ID" value="GAI14087.1"/>
    <property type="molecule type" value="Genomic_DNA"/>
</dbReference>
<organism evidence="2">
    <name type="scientific">marine sediment metagenome</name>
    <dbReference type="NCBI Taxonomy" id="412755"/>
    <lineage>
        <taxon>unclassified sequences</taxon>
        <taxon>metagenomes</taxon>
        <taxon>ecological metagenomes</taxon>
    </lineage>
</organism>
<keyword evidence="1" id="KW-0808">Transferase</keyword>
<evidence type="ECO:0000313" key="2">
    <source>
        <dbReference type="EMBL" id="GAI14087.1"/>
    </source>
</evidence>
<dbReference type="Gene3D" id="3.40.50.10540">
    <property type="entry name" value="Crotonobetainyl-coa:carnitine coa-transferase, domain 1"/>
    <property type="match status" value="1"/>
</dbReference>
<sequence>MEDHFSFTKDLFDPSKIKEKPEVFKGIRVLDFSHVIYGPIAARLLAQYGAEVIKVELPFTGDLWRFGVYWGNFWKHSSICFHFVQYNKYFLSVNLKLPKAKDLIYKLAENVDVVVENFAAGTAEAWEVGYSQLSKINPKIVYLSCATYGQYGPMRFLPGWDLLAQAASGAISLTGYPGTDKYYKLPDYVGDFLPGTIGALSLMMGLYYRNKTGKGQYIDLAQSEALLRMLPNFTYFSITNEELERVGNTDPTMAPSGIFKSADGRFIALAIATEEQFRALSSAIGDAELTTRYKNGFERLKPENAKQLYQIAAEWVGQKNSVEIVNLA</sequence>
<dbReference type="PANTHER" id="PTHR48207">
    <property type="entry name" value="SUCCINATE--HYDROXYMETHYLGLUTARATE COA-TRANSFERASE"/>
    <property type="match status" value="1"/>
</dbReference>
<dbReference type="InterPro" id="IPR044855">
    <property type="entry name" value="CoA-Trfase_III_dom3_sf"/>
</dbReference>
<proteinExistence type="predicted"/>
<accession>X1L418</accession>
<dbReference type="InterPro" id="IPR003673">
    <property type="entry name" value="CoA-Trfase_fam_III"/>
</dbReference>
<feature type="non-terminal residue" evidence="2">
    <location>
        <position position="328"/>
    </location>
</feature>
<name>X1L418_9ZZZZ</name>
<dbReference type="AlphaFoldDB" id="X1L418"/>
<dbReference type="Gene3D" id="3.30.1540.10">
    <property type="entry name" value="formyl-coa transferase, domain 3"/>
    <property type="match status" value="1"/>
</dbReference>